<feature type="compositionally biased region" description="Polar residues" evidence="1">
    <location>
        <begin position="81"/>
        <end position="101"/>
    </location>
</feature>
<accession>A0A8H4W561</accession>
<dbReference type="AlphaFoldDB" id="A0A8H4W561"/>
<feature type="compositionally biased region" description="Basic residues" evidence="1">
    <location>
        <begin position="67"/>
        <end position="80"/>
    </location>
</feature>
<dbReference type="Pfam" id="PF23867">
    <property type="entry name" value="Mmc1_N"/>
    <property type="match status" value="1"/>
</dbReference>
<evidence type="ECO:0000259" key="2">
    <source>
        <dbReference type="Pfam" id="PF23868"/>
    </source>
</evidence>
<feature type="domain" description="Mmc1 C-terminal" evidence="2">
    <location>
        <begin position="416"/>
        <end position="633"/>
    </location>
</feature>
<reference evidence="3 4" key="1">
    <citation type="submission" date="2020-03" db="EMBL/GenBank/DDBJ databases">
        <title>Draft Genome Sequence of Cudoniella acicularis.</title>
        <authorList>
            <person name="Buettner E."/>
            <person name="Kellner H."/>
        </authorList>
    </citation>
    <scope>NUCLEOTIDE SEQUENCE [LARGE SCALE GENOMIC DNA]</scope>
    <source>
        <strain evidence="3 4">DSM 108380</strain>
    </source>
</reference>
<gene>
    <name evidence="3" type="ORF">G7Y89_g3902</name>
</gene>
<dbReference type="OrthoDB" id="5319015at2759"/>
<dbReference type="PANTHER" id="PTHR38644">
    <property type="entry name" value="EXPRESSED PROTEIN"/>
    <property type="match status" value="1"/>
</dbReference>
<evidence type="ECO:0000313" key="4">
    <source>
        <dbReference type="Proteomes" id="UP000566819"/>
    </source>
</evidence>
<evidence type="ECO:0000313" key="3">
    <source>
        <dbReference type="EMBL" id="KAF4634197.1"/>
    </source>
</evidence>
<dbReference type="PANTHER" id="PTHR38644:SF1">
    <property type="entry name" value="EXPRESSED PROTEIN"/>
    <property type="match status" value="1"/>
</dbReference>
<organism evidence="3 4">
    <name type="scientific">Cudoniella acicularis</name>
    <dbReference type="NCBI Taxonomy" id="354080"/>
    <lineage>
        <taxon>Eukaryota</taxon>
        <taxon>Fungi</taxon>
        <taxon>Dikarya</taxon>
        <taxon>Ascomycota</taxon>
        <taxon>Pezizomycotina</taxon>
        <taxon>Leotiomycetes</taxon>
        <taxon>Helotiales</taxon>
        <taxon>Tricladiaceae</taxon>
        <taxon>Cudoniella</taxon>
    </lineage>
</organism>
<dbReference type="InterPro" id="IPR056196">
    <property type="entry name" value="Mmc1_C"/>
</dbReference>
<feature type="region of interest" description="Disordered" evidence="1">
    <location>
        <begin position="61"/>
        <end position="103"/>
    </location>
</feature>
<name>A0A8H4W561_9HELO</name>
<dbReference type="EMBL" id="JAAMPI010000201">
    <property type="protein sequence ID" value="KAF4634197.1"/>
    <property type="molecule type" value="Genomic_DNA"/>
</dbReference>
<proteinExistence type="predicted"/>
<comment type="caution">
    <text evidence="3">The sequence shown here is derived from an EMBL/GenBank/DDBJ whole genome shotgun (WGS) entry which is preliminary data.</text>
</comment>
<protein>
    <recommendedName>
        <fullName evidence="2">Mmc1 C-terminal domain-containing protein</fullName>
    </recommendedName>
</protein>
<dbReference type="Proteomes" id="UP000566819">
    <property type="component" value="Unassembled WGS sequence"/>
</dbReference>
<evidence type="ECO:0000256" key="1">
    <source>
        <dbReference type="SAM" id="MobiDB-lite"/>
    </source>
</evidence>
<dbReference type="Pfam" id="PF23868">
    <property type="entry name" value="Mmc1_C"/>
    <property type="match status" value="1"/>
</dbReference>
<sequence length="678" mass="74366">MVKLKLPFEPGKFSTSSITIVATMSPRVPRVGMSLARASRMPIVPKNSTICPMCTFSRTLRHPPSLRPRKTAGLRKHRISSRSQTTFASASNSVEKQTTPTKHPRAELHEALLELQKHAGNYINISRLQLALRGLDQPPGQETIRIAILGLADGGKSLKTAKELLRLLLADPLKAEEEWERILLDSPPGSRPILLKVGHDAAGSSTASPRMVQELNASSPLLNGHKLEILVLETDSPQTISIAGAIEEAILVPTMEIPTSNTGRYTPVTTPVHKSLLVSKGLAGAASLMADSIQFDRDLVGAAVDIQVGNEEEKSTLPFQIVDVALASSALSSFRESVHNALDYEQRWFASGAPEVLEWLKSGTSPADGAMKVPVRKLIESLLDSTNAAIQVDEASRLNSLLASKITPSSVDSLRKGLYEWAETAHTELRDQLDIAFNGHRWRKLGWWKLFWRVDDVSMIASDILHQRFLPEAEKEVIFLAGRIVEAGIFRQDPESIPADWAYKPVQRQRGEAKLGTKPLPVRIVDIANAPDVQQVMKSQPWPLNIPATRRYLATDTVPALQALAQKLVLQTLTTSSFVSALAALTYVSSLSTGLYEAGGIAAVGIVWSLRRMQGKWETARKFWEGEVREEGRKAVRGVENTVGDVLKISDRSVEEDPELEKAKELVNQADAALRACK</sequence>
<keyword evidence="4" id="KW-1185">Reference proteome</keyword>